<dbReference type="InterPro" id="IPR004431">
    <property type="entry name" value="3-IsopropMal_deHydase_ssu"/>
</dbReference>
<evidence type="ECO:0000256" key="10">
    <source>
        <dbReference type="ARBA" id="ARBA00023304"/>
    </source>
</evidence>
<dbReference type="UniPathway" id="UPA00048">
    <property type="reaction ID" value="UER00071"/>
</dbReference>
<evidence type="ECO:0000259" key="13">
    <source>
        <dbReference type="Pfam" id="PF00694"/>
    </source>
</evidence>
<dbReference type="EMBL" id="CP007536">
    <property type="protein sequence ID" value="AIC14958.1"/>
    <property type="molecule type" value="Genomic_DNA"/>
</dbReference>
<comment type="subunit">
    <text evidence="5">Heterodimer of LeuC and LeuD.</text>
</comment>
<dbReference type="PANTHER" id="PTHR43345">
    <property type="entry name" value="3-ISOPROPYLMALATE DEHYDRATASE SMALL SUBUNIT 2-RELATED-RELATED"/>
    <property type="match status" value="1"/>
</dbReference>
<evidence type="ECO:0000256" key="8">
    <source>
        <dbReference type="ARBA" id="ARBA00022605"/>
    </source>
</evidence>
<keyword evidence="8" id="KW-0028">Amino-acid biosynthesis</keyword>
<dbReference type="GeneID" id="74946008"/>
<dbReference type="SUPFAM" id="SSF52016">
    <property type="entry name" value="LeuD/IlvD-like"/>
    <property type="match status" value="1"/>
</dbReference>
<dbReference type="InterPro" id="IPR033940">
    <property type="entry name" value="IPMI_Swivel"/>
</dbReference>
<dbReference type="HOGENOM" id="CLU_081378_0_3_2"/>
<dbReference type="GO" id="GO:0003861">
    <property type="term" value="F:3-isopropylmalate dehydratase activity"/>
    <property type="evidence" value="ECO:0007669"/>
    <property type="project" value="UniProtKB-EC"/>
</dbReference>
<proteinExistence type="inferred from homology"/>
<dbReference type="InterPro" id="IPR050075">
    <property type="entry name" value="LeuD"/>
</dbReference>
<reference evidence="14 15" key="1">
    <citation type="journal article" date="2014" name="Int. J. Syst. Evol. Microbiol.">
        <title>Nitrososphaera viennensis gen. nov., sp. nov., an aerobic and mesophilic, ammonia-oxidizing archaeon from soil and a member of the archaeal phylum Thaumarchaeota.</title>
        <authorList>
            <person name="Stieglmeier M."/>
            <person name="Klingl A."/>
            <person name="Alves R.J."/>
            <person name="Rittmann S.K."/>
            <person name="Melcher M."/>
            <person name="Leisch N."/>
            <person name="Schleper C."/>
        </authorList>
    </citation>
    <scope>NUCLEOTIDE SEQUENCE [LARGE SCALE GENOMIC DNA]</scope>
    <source>
        <strain evidence="14">EN76</strain>
    </source>
</reference>
<evidence type="ECO:0000256" key="2">
    <source>
        <dbReference type="ARBA" id="ARBA00002695"/>
    </source>
</evidence>
<comment type="similarity">
    <text evidence="4">Belongs to the LeuD family. LeuD type 1 subfamily.</text>
</comment>
<dbReference type="Pfam" id="PF00694">
    <property type="entry name" value="Aconitase_C"/>
    <property type="match status" value="1"/>
</dbReference>
<dbReference type="KEGG" id="nvn:NVIE_007460"/>
<evidence type="ECO:0000256" key="6">
    <source>
        <dbReference type="ARBA" id="ARBA00011998"/>
    </source>
</evidence>
<name>A0A060HHD4_9ARCH</name>
<dbReference type="PANTHER" id="PTHR43345:SF5">
    <property type="entry name" value="3-ISOPROPYLMALATE DEHYDRATASE SMALL SUBUNIT"/>
    <property type="match status" value="1"/>
</dbReference>
<evidence type="ECO:0000313" key="14">
    <source>
        <dbReference type="EMBL" id="AIC14958.1"/>
    </source>
</evidence>
<dbReference type="FunFam" id="3.20.19.10:FF:000003">
    <property type="entry name" value="3-isopropylmalate dehydratase small subunit"/>
    <property type="match status" value="1"/>
</dbReference>
<dbReference type="GO" id="GO:0009098">
    <property type="term" value="P:L-leucine biosynthetic process"/>
    <property type="evidence" value="ECO:0007669"/>
    <property type="project" value="UniProtKB-UniPathway"/>
</dbReference>
<evidence type="ECO:0000256" key="9">
    <source>
        <dbReference type="ARBA" id="ARBA00023239"/>
    </source>
</evidence>
<protein>
    <recommendedName>
        <fullName evidence="6">3-isopropylmalate dehydratase</fullName>
        <ecNumber evidence="6">4.2.1.33</ecNumber>
    </recommendedName>
    <alternativeName>
        <fullName evidence="11">Alpha-IPM isomerase</fullName>
    </alternativeName>
    <alternativeName>
        <fullName evidence="12">Isopropylmalate isomerase</fullName>
    </alternativeName>
</protein>
<evidence type="ECO:0000313" key="15">
    <source>
        <dbReference type="Proteomes" id="UP000027093"/>
    </source>
</evidence>
<dbReference type="AlphaFoldDB" id="A0A060HHD4"/>
<dbReference type="GO" id="GO:0009316">
    <property type="term" value="C:3-isopropylmalate dehydratase complex"/>
    <property type="evidence" value="ECO:0007669"/>
    <property type="project" value="InterPro"/>
</dbReference>
<keyword evidence="9 14" id="KW-0456">Lyase</keyword>
<dbReference type="EC" id="4.2.1.33" evidence="6"/>
<keyword evidence="15" id="KW-1185">Reference proteome</keyword>
<dbReference type="InterPro" id="IPR015928">
    <property type="entry name" value="Aconitase/3IPM_dehydase_swvl"/>
</dbReference>
<keyword evidence="10" id="KW-0100">Branched-chain amino acid biosynthesis</keyword>
<evidence type="ECO:0000256" key="7">
    <source>
        <dbReference type="ARBA" id="ARBA00022430"/>
    </source>
</evidence>
<evidence type="ECO:0000256" key="1">
    <source>
        <dbReference type="ARBA" id="ARBA00000491"/>
    </source>
</evidence>
<gene>
    <name evidence="14" type="primary">leuD1</name>
    <name evidence="14" type="ORF">NVIE_007460</name>
</gene>
<dbReference type="RefSeq" id="WP_075054067.1">
    <property type="nucleotide sequence ID" value="NZ_CP007536.1"/>
</dbReference>
<dbReference type="NCBIfam" id="NF002458">
    <property type="entry name" value="PRK01641.1"/>
    <property type="match status" value="1"/>
</dbReference>
<comment type="function">
    <text evidence="2">Catalyzes the isomerization between 2-isopropylmalate and 3-isopropylmalate, via the formation of 2-isopropylmaleate.</text>
</comment>
<dbReference type="CDD" id="cd01577">
    <property type="entry name" value="IPMI_Swivel"/>
    <property type="match status" value="1"/>
</dbReference>
<dbReference type="OrthoDB" id="6505at2157"/>
<accession>A0A060HHD4</accession>
<dbReference type="InterPro" id="IPR000573">
    <property type="entry name" value="AconitaseA/IPMdHydase_ssu_swvl"/>
</dbReference>
<evidence type="ECO:0000256" key="5">
    <source>
        <dbReference type="ARBA" id="ARBA00011271"/>
    </source>
</evidence>
<keyword evidence="7" id="KW-0432">Leucine biosynthesis</keyword>
<organism evidence="14 15">
    <name type="scientific">Nitrososphaera viennensis EN76</name>
    <dbReference type="NCBI Taxonomy" id="926571"/>
    <lineage>
        <taxon>Archaea</taxon>
        <taxon>Nitrososphaerota</taxon>
        <taxon>Nitrososphaeria</taxon>
        <taxon>Nitrososphaerales</taxon>
        <taxon>Nitrososphaeraceae</taxon>
        <taxon>Nitrososphaera</taxon>
    </lineage>
</organism>
<comment type="catalytic activity">
    <reaction evidence="1">
        <text>(2R,3S)-3-isopropylmalate = (2S)-2-isopropylmalate</text>
        <dbReference type="Rhea" id="RHEA:32287"/>
        <dbReference type="ChEBI" id="CHEBI:1178"/>
        <dbReference type="ChEBI" id="CHEBI:35121"/>
        <dbReference type="EC" id="4.2.1.33"/>
    </reaction>
</comment>
<evidence type="ECO:0000256" key="3">
    <source>
        <dbReference type="ARBA" id="ARBA00004729"/>
    </source>
</evidence>
<dbReference type="Proteomes" id="UP000027093">
    <property type="component" value="Chromosome"/>
</dbReference>
<evidence type="ECO:0000256" key="4">
    <source>
        <dbReference type="ARBA" id="ARBA00009845"/>
    </source>
</evidence>
<feature type="domain" description="Aconitase A/isopropylmalate dehydratase small subunit swivel" evidence="13">
    <location>
        <begin position="1"/>
        <end position="123"/>
    </location>
</feature>
<evidence type="ECO:0000256" key="12">
    <source>
        <dbReference type="ARBA" id="ARBA00033368"/>
    </source>
</evidence>
<dbReference type="STRING" id="926571.NVIE_007460"/>
<comment type="pathway">
    <text evidence="3">Amino-acid biosynthesis; L-leucine biosynthesis; L-leucine from 3-methyl-2-oxobutanoate: step 2/4.</text>
</comment>
<sequence length="196" mass="22463">MEPFTVLKSKATPLDRVNVDTDQIVPKQFLKLVSRTGFGQYLFYDWRFDAEGRPRPGFVLNDPRYKGRQILLARDNFGSGSSREHAAWAILDYGFRAVIAPSFADIFYNNCFKNGVLPVRLAAKDVDYLFQNGDVEIEIDLTKQVVKAGQKTMHFDIDEFRKKLLLEGLDSIGLTLKLENEISMYERERQAFAPSL</sequence>
<dbReference type="HAMAP" id="MF_01031">
    <property type="entry name" value="LeuD_type1"/>
    <property type="match status" value="1"/>
</dbReference>
<dbReference type="NCBIfam" id="TIGR00171">
    <property type="entry name" value="leuD"/>
    <property type="match status" value="1"/>
</dbReference>
<evidence type="ECO:0000256" key="11">
    <source>
        <dbReference type="ARBA" id="ARBA00031631"/>
    </source>
</evidence>
<dbReference type="Gene3D" id="3.20.19.10">
    <property type="entry name" value="Aconitase, domain 4"/>
    <property type="match status" value="1"/>
</dbReference>